<reference evidence="9" key="1">
    <citation type="submission" date="2024-01" db="EMBL/GenBank/DDBJ databases">
        <title>Bank of Algae and Cyanobacteria of the Azores (BACA) strain genomes.</title>
        <authorList>
            <person name="Luz R."/>
            <person name="Cordeiro R."/>
            <person name="Fonseca A."/>
            <person name="Goncalves V."/>
        </authorList>
    </citation>
    <scope>NUCLEOTIDE SEQUENCE</scope>
    <source>
        <strain evidence="9">BACA0141</strain>
    </source>
</reference>
<keyword evidence="4 7" id="KW-0812">Transmembrane</keyword>
<dbReference type="SUPFAM" id="SSF51261">
    <property type="entry name" value="Duplicated hybrid motif"/>
    <property type="match status" value="1"/>
</dbReference>
<evidence type="ECO:0000256" key="1">
    <source>
        <dbReference type="ARBA" id="ARBA00004651"/>
    </source>
</evidence>
<proteinExistence type="inferred from homology"/>
<dbReference type="InterPro" id="IPR004937">
    <property type="entry name" value="Urea_transporter"/>
</dbReference>
<keyword evidence="3" id="KW-1003">Cell membrane</keyword>
<feature type="transmembrane region" description="Helical" evidence="7">
    <location>
        <begin position="229"/>
        <end position="253"/>
    </location>
</feature>
<evidence type="ECO:0000256" key="7">
    <source>
        <dbReference type="SAM" id="Phobius"/>
    </source>
</evidence>
<dbReference type="Gene3D" id="1.10.3430.10">
    <property type="entry name" value="Ammonium transporter AmtB like domains"/>
    <property type="match status" value="1"/>
</dbReference>
<name>A0AAW9PUE6_9CYAN</name>
<dbReference type="EMBL" id="JAZBJZ010000001">
    <property type="protein sequence ID" value="MEE3715189.1"/>
    <property type="molecule type" value="Genomic_DNA"/>
</dbReference>
<keyword evidence="6 7" id="KW-0472">Membrane</keyword>
<feature type="transmembrane region" description="Helical" evidence="7">
    <location>
        <begin position="259"/>
        <end position="275"/>
    </location>
</feature>
<feature type="transmembrane region" description="Helical" evidence="7">
    <location>
        <begin position="125"/>
        <end position="143"/>
    </location>
</feature>
<feature type="transmembrane region" description="Helical" evidence="7">
    <location>
        <begin position="197"/>
        <end position="222"/>
    </location>
</feature>
<keyword evidence="5 7" id="KW-1133">Transmembrane helix</keyword>
<dbReference type="PANTHER" id="PTHR10464:SF4">
    <property type="entry name" value="UREA TRANSPORTER"/>
    <property type="match status" value="1"/>
</dbReference>
<dbReference type="Gene3D" id="2.70.70.10">
    <property type="entry name" value="Glucose Permease (Domain IIA)"/>
    <property type="match status" value="1"/>
</dbReference>
<comment type="caution">
    <text evidence="9">The sequence shown here is derived from an EMBL/GenBank/DDBJ whole genome shotgun (WGS) entry which is preliminary data.</text>
</comment>
<evidence type="ECO:0000256" key="5">
    <source>
        <dbReference type="ARBA" id="ARBA00022989"/>
    </source>
</evidence>
<dbReference type="Proteomes" id="UP001333818">
    <property type="component" value="Unassembled WGS sequence"/>
</dbReference>
<dbReference type="InterPro" id="IPR029020">
    <property type="entry name" value="Ammonium/urea_transptr"/>
</dbReference>
<dbReference type="GO" id="GO:0005886">
    <property type="term" value="C:plasma membrane"/>
    <property type="evidence" value="ECO:0007669"/>
    <property type="project" value="UniProtKB-SubCell"/>
</dbReference>
<sequence length="720" mass="79799">MLNIRQRSPSLGNSNWAILSKPYLRQNWKRLMKWGQAPQHFLQAVCAAIAEIMFLRGAGMGACLLIAMFLQPSVLIMGLTGLMAAVIFATVAKLKQDYLNFAPLLFNPLLAGLSVGYLFQLSPASLFLSAAAGAFAFVLTWSLSHILRTVLLLPVLSLPFVAVSWIVHLAAFRYAGLQAAILPVHTYTIGLPLEFEGFLRTLGLIFFLPNIWVGMVVMLLLLINSRIQFFLAIAGYALGTYTRGILTGTFAYVYYDPATLNYILVALAIGGYYLLPSVRSYALAAIAVVMTAILGEAVSVFWAAVGLPVHAFPYNVVTLSLLYLLGSVGRGLLAKYPQASPEKTLDYELTERQRHQGSGRAIALPFAGRWMVWQGCDGRWTHQGLWRYAYDFVIRDEEGQTFREGGLQLSDYYAFQKPVLSPVSGWVSRVVRDLPDCAIGTVDQDRNWGNFVILVDDRGFYVEISHFAQDSIVVNQGDRIERGALLGRCGNSGYSPQPHIHIQVQLTPEIGAATVPFSFANLRVNDEFCAESTPVESAEVEAVSLDRALLQALSLPLDSQIKFQVLRKGRSLSPLTVTVRMAIDGTFYLDSGKAKLYFRRDDSGFVFHRLVGNDPALAALLIAMPWLPLSRKQGQFWCDYVPIGLVTTQWRQMFYQFGSSLYAPLGSASYRGEWRSENTLVGTISIPFVKQKISTSVTFDRSGQLVAIDIDKQLSLQRIS</sequence>
<evidence type="ECO:0000256" key="6">
    <source>
        <dbReference type="ARBA" id="ARBA00023136"/>
    </source>
</evidence>
<dbReference type="Pfam" id="PF01551">
    <property type="entry name" value="Peptidase_M23"/>
    <property type="match status" value="1"/>
</dbReference>
<keyword evidence="10" id="KW-1185">Reference proteome</keyword>
<dbReference type="GO" id="GO:0015204">
    <property type="term" value="F:urea transmembrane transporter activity"/>
    <property type="evidence" value="ECO:0007669"/>
    <property type="project" value="InterPro"/>
</dbReference>
<gene>
    <name evidence="9" type="ORF">V2H45_00355</name>
</gene>
<feature type="transmembrane region" description="Helical" evidence="7">
    <location>
        <begin position="282"/>
        <end position="305"/>
    </location>
</feature>
<dbReference type="CDD" id="cd12797">
    <property type="entry name" value="M23_peptidase"/>
    <property type="match status" value="1"/>
</dbReference>
<feature type="transmembrane region" description="Helical" evidence="7">
    <location>
        <begin position="73"/>
        <end position="91"/>
    </location>
</feature>
<accession>A0AAW9PUE6</accession>
<organism evidence="9 10">
    <name type="scientific">Tumidithrix elongata BACA0141</name>
    <dbReference type="NCBI Taxonomy" id="2716417"/>
    <lineage>
        <taxon>Bacteria</taxon>
        <taxon>Bacillati</taxon>
        <taxon>Cyanobacteriota</taxon>
        <taxon>Cyanophyceae</taxon>
        <taxon>Pseudanabaenales</taxon>
        <taxon>Pseudanabaenaceae</taxon>
        <taxon>Tumidithrix</taxon>
        <taxon>Tumidithrix elongata</taxon>
    </lineage>
</organism>
<dbReference type="AlphaFoldDB" id="A0AAW9PUE6"/>
<feature type="transmembrane region" description="Helical" evidence="7">
    <location>
        <begin position="41"/>
        <end position="67"/>
    </location>
</feature>
<feature type="domain" description="M23ase beta-sheet core" evidence="8">
    <location>
        <begin position="438"/>
        <end position="505"/>
    </location>
</feature>
<evidence type="ECO:0000256" key="2">
    <source>
        <dbReference type="ARBA" id="ARBA00005914"/>
    </source>
</evidence>
<evidence type="ECO:0000256" key="3">
    <source>
        <dbReference type="ARBA" id="ARBA00022475"/>
    </source>
</evidence>
<evidence type="ECO:0000313" key="9">
    <source>
        <dbReference type="EMBL" id="MEE3715189.1"/>
    </source>
</evidence>
<evidence type="ECO:0000256" key="4">
    <source>
        <dbReference type="ARBA" id="ARBA00022692"/>
    </source>
</evidence>
<comment type="similarity">
    <text evidence="2">Belongs to the urea transporter family.</text>
</comment>
<evidence type="ECO:0000313" key="10">
    <source>
        <dbReference type="Proteomes" id="UP001333818"/>
    </source>
</evidence>
<comment type="subcellular location">
    <subcellularLocation>
        <location evidence="1">Cell membrane</location>
        <topology evidence="1">Multi-pass membrane protein</topology>
    </subcellularLocation>
</comment>
<protein>
    <submittedName>
        <fullName evidence="9">Urea transporter</fullName>
    </submittedName>
</protein>
<evidence type="ECO:0000259" key="8">
    <source>
        <dbReference type="Pfam" id="PF01551"/>
    </source>
</evidence>
<dbReference type="InterPro" id="IPR016047">
    <property type="entry name" value="M23ase_b-sheet_dom"/>
</dbReference>
<dbReference type="RefSeq" id="WP_330481612.1">
    <property type="nucleotide sequence ID" value="NZ_JAZBJZ010000001.1"/>
</dbReference>
<dbReference type="InterPro" id="IPR011055">
    <property type="entry name" value="Dup_hybrid_motif"/>
</dbReference>
<feature type="transmembrane region" description="Helical" evidence="7">
    <location>
        <begin position="150"/>
        <end position="177"/>
    </location>
</feature>
<feature type="transmembrane region" description="Helical" evidence="7">
    <location>
        <begin position="98"/>
        <end position="119"/>
    </location>
</feature>
<dbReference type="Pfam" id="PF03253">
    <property type="entry name" value="UT"/>
    <property type="match status" value="1"/>
</dbReference>
<dbReference type="PANTHER" id="PTHR10464">
    <property type="entry name" value="UREA TRANSPORTER"/>
    <property type="match status" value="1"/>
</dbReference>